<comment type="caution">
    <text evidence="1">The sequence shown here is derived from an EMBL/GenBank/DDBJ whole genome shotgun (WGS) entry which is preliminary data.</text>
</comment>
<protein>
    <submittedName>
        <fullName evidence="1">Uncharacterized protein</fullName>
    </submittedName>
</protein>
<name>A0AAD8LI58_TARER</name>
<dbReference type="Proteomes" id="UP001229421">
    <property type="component" value="Unassembled WGS sequence"/>
</dbReference>
<gene>
    <name evidence="1" type="ORF">QVD17_05224</name>
</gene>
<keyword evidence="2" id="KW-1185">Reference proteome</keyword>
<evidence type="ECO:0000313" key="2">
    <source>
        <dbReference type="Proteomes" id="UP001229421"/>
    </source>
</evidence>
<reference evidence="1" key="1">
    <citation type="journal article" date="2023" name="bioRxiv">
        <title>Improved chromosome-level genome assembly for marigold (Tagetes erecta).</title>
        <authorList>
            <person name="Jiang F."/>
            <person name="Yuan L."/>
            <person name="Wang S."/>
            <person name="Wang H."/>
            <person name="Xu D."/>
            <person name="Wang A."/>
            <person name="Fan W."/>
        </authorList>
    </citation>
    <scope>NUCLEOTIDE SEQUENCE</scope>
    <source>
        <strain evidence="1">WSJ</strain>
        <tissue evidence="1">Leaf</tissue>
    </source>
</reference>
<organism evidence="1 2">
    <name type="scientific">Tagetes erecta</name>
    <name type="common">African marigold</name>
    <dbReference type="NCBI Taxonomy" id="13708"/>
    <lineage>
        <taxon>Eukaryota</taxon>
        <taxon>Viridiplantae</taxon>
        <taxon>Streptophyta</taxon>
        <taxon>Embryophyta</taxon>
        <taxon>Tracheophyta</taxon>
        <taxon>Spermatophyta</taxon>
        <taxon>Magnoliopsida</taxon>
        <taxon>eudicotyledons</taxon>
        <taxon>Gunneridae</taxon>
        <taxon>Pentapetalae</taxon>
        <taxon>asterids</taxon>
        <taxon>campanulids</taxon>
        <taxon>Asterales</taxon>
        <taxon>Asteraceae</taxon>
        <taxon>Asteroideae</taxon>
        <taxon>Heliantheae alliance</taxon>
        <taxon>Tageteae</taxon>
        <taxon>Tagetes</taxon>
    </lineage>
</organism>
<dbReference type="EMBL" id="JAUHHV010000001">
    <property type="protein sequence ID" value="KAK1439406.1"/>
    <property type="molecule type" value="Genomic_DNA"/>
</dbReference>
<evidence type="ECO:0000313" key="1">
    <source>
        <dbReference type="EMBL" id="KAK1439406.1"/>
    </source>
</evidence>
<proteinExistence type="predicted"/>
<accession>A0AAD8LI58</accession>
<sequence length="70" mass="8203">MELLLLNGTYHFVTYVIVIIFDIDLQTSMTIERHNIEVALEVDDRDQVIQLVSLHIPHSNVTMLTNHRHH</sequence>
<dbReference type="AlphaFoldDB" id="A0AAD8LI58"/>